<sequence length="86" mass="10165">MKSKLVNELDNVLTKEDFSKFIISMIADFKVHSDDWENQDLPSFLEAVSGWVEDMDGFYENQEKEFPGDINWKIFADIFYAARIYE</sequence>
<dbReference type="EMBL" id="AQGV01000011">
    <property type="protein sequence ID" value="MBE0367042.1"/>
    <property type="molecule type" value="Genomic_DNA"/>
</dbReference>
<dbReference type="RefSeq" id="WP_192506508.1">
    <property type="nucleotide sequence ID" value="NZ_AQGV01000011.1"/>
</dbReference>
<comment type="caution">
    <text evidence="2">The sequence shown here is derived from an EMBL/GenBank/DDBJ whole genome shotgun (WGS) entry which is preliminary data.</text>
</comment>
<dbReference type="Proteomes" id="UP000615755">
    <property type="component" value="Unassembled WGS sequence"/>
</dbReference>
<organism evidence="2 3">
    <name type="scientific">Pseudoalteromonas aurantia 208</name>
    <dbReference type="NCBI Taxonomy" id="1314867"/>
    <lineage>
        <taxon>Bacteria</taxon>
        <taxon>Pseudomonadati</taxon>
        <taxon>Pseudomonadota</taxon>
        <taxon>Gammaproteobacteria</taxon>
        <taxon>Alteromonadales</taxon>
        <taxon>Pseudoalteromonadaceae</taxon>
        <taxon>Pseudoalteromonas</taxon>
    </lineage>
</organism>
<proteinExistence type="predicted"/>
<dbReference type="Pfam" id="PF24693">
    <property type="entry name" value="DUF7660"/>
    <property type="match status" value="1"/>
</dbReference>
<feature type="domain" description="DUF7660" evidence="1">
    <location>
        <begin position="14"/>
        <end position="86"/>
    </location>
</feature>
<dbReference type="InterPro" id="IPR056077">
    <property type="entry name" value="DUF7660"/>
</dbReference>
<protein>
    <recommendedName>
        <fullName evidence="1">DUF7660 domain-containing protein</fullName>
    </recommendedName>
</protein>
<evidence type="ECO:0000259" key="1">
    <source>
        <dbReference type="Pfam" id="PF24693"/>
    </source>
</evidence>
<keyword evidence="3" id="KW-1185">Reference proteome</keyword>
<evidence type="ECO:0000313" key="2">
    <source>
        <dbReference type="EMBL" id="MBE0367042.1"/>
    </source>
</evidence>
<reference evidence="2 3" key="1">
    <citation type="submission" date="2015-03" db="EMBL/GenBank/DDBJ databases">
        <title>Genome sequence of Pseudoalteromonas aurantia.</title>
        <authorList>
            <person name="Xie B.-B."/>
            <person name="Rong J.-C."/>
            <person name="Qin Q.-L."/>
            <person name="Zhang Y.-Z."/>
        </authorList>
    </citation>
    <scope>NUCLEOTIDE SEQUENCE [LARGE SCALE GENOMIC DNA]</scope>
    <source>
        <strain evidence="2 3">208</strain>
    </source>
</reference>
<accession>A0ABR9E8B4</accession>
<evidence type="ECO:0000313" key="3">
    <source>
        <dbReference type="Proteomes" id="UP000615755"/>
    </source>
</evidence>
<name>A0ABR9E8B4_9GAMM</name>
<gene>
    <name evidence="2" type="ORF">PAUR_a0338</name>
</gene>